<feature type="transmembrane region" description="Helical" evidence="1">
    <location>
        <begin position="81"/>
        <end position="100"/>
    </location>
</feature>
<keyword evidence="3" id="KW-1185">Reference proteome</keyword>
<keyword evidence="1" id="KW-0472">Membrane</keyword>
<dbReference type="Gene3D" id="1.20.1250.20">
    <property type="entry name" value="MFS general substrate transporter like domains"/>
    <property type="match status" value="1"/>
</dbReference>
<keyword evidence="1" id="KW-1133">Transmembrane helix</keyword>
<comment type="caution">
    <text evidence="2">The sequence shown here is derived from an EMBL/GenBank/DDBJ whole genome shotgun (WGS) entry which is preliminary data.</text>
</comment>
<dbReference type="PANTHER" id="PTHR11360">
    <property type="entry name" value="MONOCARBOXYLATE TRANSPORTER"/>
    <property type="match status" value="1"/>
</dbReference>
<keyword evidence="1" id="KW-0812">Transmembrane</keyword>
<accession>A0ABQ8WNL7</accession>
<reference evidence="2 3" key="1">
    <citation type="journal article" date="2023" name="IMA Fungus">
        <title>Comparative genomic study of the Penicillium genus elucidates a diverse pangenome and 15 lateral gene transfer events.</title>
        <authorList>
            <person name="Petersen C."/>
            <person name="Sorensen T."/>
            <person name="Nielsen M.R."/>
            <person name="Sondergaard T.E."/>
            <person name="Sorensen J.L."/>
            <person name="Fitzpatrick D.A."/>
            <person name="Frisvad J.C."/>
            <person name="Nielsen K.L."/>
        </authorList>
    </citation>
    <scope>NUCLEOTIDE SEQUENCE [LARGE SCALE GENOMIC DNA]</scope>
    <source>
        <strain evidence="2 3">IBT 3361</strain>
    </source>
</reference>
<evidence type="ECO:0000256" key="1">
    <source>
        <dbReference type="SAM" id="Phobius"/>
    </source>
</evidence>
<dbReference type="PANTHER" id="PTHR11360:SF287">
    <property type="entry name" value="MFS MONOCARBOXYLATE TRANSPORTER"/>
    <property type="match status" value="1"/>
</dbReference>
<dbReference type="EMBL" id="JAPVEB010000002">
    <property type="protein sequence ID" value="KAJ5274195.1"/>
    <property type="molecule type" value="Genomic_DNA"/>
</dbReference>
<evidence type="ECO:0000313" key="2">
    <source>
        <dbReference type="EMBL" id="KAJ5274195.1"/>
    </source>
</evidence>
<feature type="transmembrane region" description="Helical" evidence="1">
    <location>
        <begin position="170"/>
        <end position="191"/>
    </location>
</feature>
<dbReference type="InterPro" id="IPR050327">
    <property type="entry name" value="Proton-linked_MCT"/>
</dbReference>
<feature type="transmembrane region" description="Helical" evidence="1">
    <location>
        <begin position="37"/>
        <end position="61"/>
    </location>
</feature>
<dbReference type="SUPFAM" id="SSF103473">
    <property type="entry name" value="MFS general substrate transporter"/>
    <property type="match status" value="1"/>
</dbReference>
<evidence type="ECO:0000313" key="3">
    <source>
        <dbReference type="Proteomes" id="UP001220256"/>
    </source>
</evidence>
<evidence type="ECO:0008006" key="4">
    <source>
        <dbReference type="Google" id="ProtNLM"/>
    </source>
</evidence>
<dbReference type="Proteomes" id="UP001220256">
    <property type="component" value="Unassembled WGS sequence"/>
</dbReference>
<sequence>MNDSNQSIVLNEIDPGSTEVSEIEQPTLPPADGGKGAWLMLASCCFIQIPVWGFSTVFGVFQEYYSTHDVLQGSKNNLATVGTTSTGLLYLLSPITFTLLTRYPHLQYYCAPAGLAITVVGSLLSSFSVQVWHLIATQGVMCAIGNGLLFSPSSLYLDQWFLRRKGLALGTMWAAKSITGVALPFIASACLNRFGSSNTLKAWTVVTKVANANDLHVLKLRLTKIRIANPAVNHSHGLTIHETPYPSIAICFSPPLGSELPKTSHILDAANGEYYPEFWIFLADNVPPFLFDNDRRTIPEHRYNAGLVI</sequence>
<name>A0ABQ8WNL7_PENCH</name>
<gene>
    <name evidence="2" type="ORF">N7505_002740</name>
</gene>
<protein>
    <recommendedName>
        <fullName evidence="4">Transporter</fullName>
    </recommendedName>
</protein>
<feature type="transmembrane region" description="Helical" evidence="1">
    <location>
        <begin position="106"/>
        <end position="124"/>
    </location>
</feature>
<organism evidence="2 3">
    <name type="scientific">Penicillium chrysogenum</name>
    <name type="common">Penicillium notatum</name>
    <dbReference type="NCBI Taxonomy" id="5076"/>
    <lineage>
        <taxon>Eukaryota</taxon>
        <taxon>Fungi</taxon>
        <taxon>Dikarya</taxon>
        <taxon>Ascomycota</taxon>
        <taxon>Pezizomycotina</taxon>
        <taxon>Eurotiomycetes</taxon>
        <taxon>Eurotiomycetidae</taxon>
        <taxon>Eurotiales</taxon>
        <taxon>Aspergillaceae</taxon>
        <taxon>Penicillium</taxon>
        <taxon>Penicillium chrysogenum species complex</taxon>
    </lineage>
</organism>
<proteinExistence type="predicted"/>
<feature type="transmembrane region" description="Helical" evidence="1">
    <location>
        <begin position="131"/>
        <end position="150"/>
    </location>
</feature>
<dbReference type="InterPro" id="IPR036259">
    <property type="entry name" value="MFS_trans_sf"/>
</dbReference>